<dbReference type="Proteomes" id="UP001198612">
    <property type="component" value="Unassembled WGS sequence"/>
</dbReference>
<evidence type="ECO:0000313" key="1">
    <source>
        <dbReference type="EMBL" id="MCC2228518.1"/>
    </source>
</evidence>
<gene>
    <name evidence="1" type="ORF">LKD40_11985</name>
</gene>
<reference evidence="1 2" key="1">
    <citation type="submission" date="2021-10" db="EMBL/GenBank/DDBJ databases">
        <title>Anaerobic single-cell dispensing facilitates the cultivation of human gut bacteria.</title>
        <authorList>
            <person name="Afrizal A."/>
        </authorList>
    </citation>
    <scope>NUCLEOTIDE SEQUENCE [LARGE SCALE GENOMIC DNA]</scope>
    <source>
        <strain evidence="1 2">CLA-AA-H217</strain>
    </source>
</reference>
<dbReference type="RefSeq" id="WP_227588916.1">
    <property type="nucleotide sequence ID" value="NZ_JAJEQQ010000019.1"/>
</dbReference>
<protein>
    <submittedName>
        <fullName evidence="1">Uncharacterized protein</fullName>
    </submittedName>
</protein>
<name>A0AAW4WB03_9FIRM</name>
<evidence type="ECO:0000313" key="2">
    <source>
        <dbReference type="Proteomes" id="UP001198612"/>
    </source>
</evidence>
<comment type="caution">
    <text evidence="1">The sequence shown here is derived from an EMBL/GenBank/DDBJ whole genome shotgun (WGS) entry which is preliminary data.</text>
</comment>
<dbReference type="EMBL" id="JAJEQQ010000019">
    <property type="protein sequence ID" value="MCC2228518.1"/>
    <property type="molecule type" value="Genomic_DNA"/>
</dbReference>
<keyword evidence="2" id="KW-1185">Reference proteome</keyword>
<accession>A0AAW4WB03</accession>
<proteinExistence type="predicted"/>
<dbReference type="AlphaFoldDB" id="A0AAW4WB03"/>
<organism evidence="1 2">
    <name type="scientific">Blautia fusiformis</name>
    <dbReference type="NCBI Taxonomy" id="2881264"/>
    <lineage>
        <taxon>Bacteria</taxon>
        <taxon>Bacillati</taxon>
        <taxon>Bacillota</taxon>
        <taxon>Clostridia</taxon>
        <taxon>Lachnospirales</taxon>
        <taxon>Lachnospiraceae</taxon>
        <taxon>Blautia</taxon>
    </lineage>
</organism>
<sequence>MSLERDDMFFRQFSDWYIGRTVYRIIEGKLQELVIEKVTVTNRSVYINDNIDINEETVYVDKEEAEESYRLYKHLE</sequence>